<dbReference type="Proteomes" id="UP000814140">
    <property type="component" value="Unassembled WGS sequence"/>
</dbReference>
<reference evidence="1" key="1">
    <citation type="submission" date="2021-03" db="EMBL/GenBank/DDBJ databases">
        <authorList>
            <consortium name="DOE Joint Genome Institute"/>
            <person name="Ahrendt S."/>
            <person name="Looney B.P."/>
            <person name="Miyauchi S."/>
            <person name="Morin E."/>
            <person name="Drula E."/>
            <person name="Courty P.E."/>
            <person name="Chicoki N."/>
            <person name="Fauchery L."/>
            <person name="Kohler A."/>
            <person name="Kuo A."/>
            <person name="Labutti K."/>
            <person name="Pangilinan J."/>
            <person name="Lipzen A."/>
            <person name="Riley R."/>
            <person name="Andreopoulos W."/>
            <person name="He G."/>
            <person name="Johnson J."/>
            <person name="Barry K.W."/>
            <person name="Grigoriev I.V."/>
            <person name="Nagy L."/>
            <person name="Hibbett D."/>
            <person name="Henrissat B."/>
            <person name="Matheny P.B."/>
            <person name="Labbe J."/>
            <person name="Martin F."/>
        </authorList>
    </citation>
    <scope>NUCLEOTIDE SEQUENCE</scope>
    <source>
        <strain evidence="1">HHB10654</strain>
    </source>
</reference>
<evidence type="ECO:0000313" key="2">
    <source>
        <dbReference type="Proteomes" id="UP000814140"/>
    </source>
</evidence>
<protein>
    <submittedName>
        <fullName evidence="1">Uncharacterized protein</fullName>
    </submittedName>
</protein>
<reference evidence="1" key="2">
    <citation type="journal article" date="2022" name="New Phytol.">
        <title>Evolutionary transition to the ectomycorrhizal habit in the genomes of a hyperdiverse lineage of mushroom-forming fungi.</title>
        <authorList>
            <person name="Looney B."/>
            <person name="Miyauchi S."/>
            <person name="Morin E."/>
            <person name="Drula E."/>
            <person name="Courty P.E."/>
            <person name="Kohler A."/>
            <person name="Kuo A."/>
            <person name="LaButti K."/>
            <person name="Pangilinan J."/>
            <person name="Lipzen A."/>
            <person name="Riley R."/>
            <person name="Andreopoulos W."/>
            <person name="He G."/>
            <person name="Johnson J."/>
            <person name="Nolan M."/>
            <person name="Tritt A."/>
            <person name="Barry K.W."/>
            <person name="Grigoriev I.V."/>
            <person name="Nagy L.G."/>
            <person name="Hibbett D."/>
            <person name="Henrissat B."/>
            <person name="Matheny P.B."/>
            <person name="Labbe J."/>
            <person name="Martin F.M."/>
        </authorList>
    </citation>
    <scope>NUCLEOTIDE SEQUENCE</scope>
    <source>
        <strain evidence="1">HHB10654</strain>
    </source>
</reference>
<sequence length="629" mass="69644">MNTENRTGNGRIAAALSRALSRIAPRISPLHTGVQPASDRLLSPVHMAPGRDEDETGRQYVLPPERPDVSLNELYGQFVDISSRDSDHSTHDPVDEGVVSSRQSIARPFTIATFPTELLVNIFALMSRNHPPVYPDLDNANRIRRLGWLVVTHVCRHWRHIAVGTPALWKYVDFSMGPVWVPLILARAHELPVMIRKDFSYDHWGNKRRFPSELEVLKAHLFHTRRLSFAGDPGQLTGALQSLDVPAPLLDHLHLYFLQTSLVPPWEFSPRPFFASQHPRLRSLSLSNFGFRWPINLPISGLVNLYIRFFVMGRYHLSHDLGGLLDLVESIPTLQFLHISELQVSGNGNAGLWHGHGVVKIPHLNRLQIDCGKYPFFGLINHIDIPPGASLDLSVKVDPLGPTRSVGIDTQAILTIVSKHMHTVTPIQTLFFKYEGGSGSRNTYWVVEVLAWGVCVEGDDGSAAPDETPVLRLAGDSLSVSPVVELPSQVCEALPLTFLRMLSVTSACWTSAQWTALFSRCSALEHVYAAKAAAVAFVRAVSPPGAEGLVPSLETVAITGLDVKARDYTDDKGTSRGDVLVAWLMRRKEKQMELRRLRLISCVVSPDQIAAISGFVGTIEVSKSRDLGH</sequence>
<evidence type="ECO:0000313" key="1">
    <source>
        <dbReference type="EMBL" id="KAI0055539.1"/>
    </source>
</evidence>
<accession>A0ACB8SG54</accession>
<gene>
    <name evidence="1" type="ORF">BV25DRAFT_168453</name>
</gene>
<dbReference type="EMBL" id="MU277288">
    <property type="protein sequence ID" value="KAI0055539.1"/>
    <property type="molecule type" value="Genomic_DNA"/>
</dbReference>
<comment type="caution">
    <text evidence="1">The sequence shown here is derived from an EMBL/GenBank/DDBJ whole genome shotgun (WGS) entry which is preliminary data.</text>
</comment>
<name>A0ACB8SG54_9AGAM</name>
<keyword evidence="2" id="KW-1185">Reference proteome</keyword>
<organism evidence="1 2">
    <name type="scientific">Artomyces pyxidatus</name>
    <dbReference type="NCBI Taxonomy" id="48021"/>
    <lineage>
        <taxon>Eukaryota</taxon>
        <taxon>Fungi</taxon>
        <taxon>Dikarya</taxon>
        <taxon>Basidiomycota</taxon>
        <taxon>Agaricomycotina</taxon>
        <taxon>Agaricomycetes</taxon>
        <taxon>Russulales</taxon>
        <taxon>Auriscalpiaceae</taxon>
        <taxon>Artomyces</taxon>
    </lineage>
</organism>
<proteinExistence type="predicted"/>